<organism evidence="1 2">
    <name type="scientific">Bowdeniella nasicola</name>
    <dbReference type="NCBI Taxonomy" id="208480"/>
    <lineage>
        <taxon>Bacteria</taxon>
        <taxon>Bacillati</taxon>
        <taxon>Actinomycetota</taxon>
        <taxon>Actinomycetes</taxon>
        <taxon>Actinomycetales</taxon>
        <taxon>Actinomycetaceae</taxon>
        <taxon>Bowdeniella</taxon>
    </lineage>
</organism>
<dbReference type="AlphaFoldDB" id="A0A1Q5PZW5"/>
<protein>
    <recommendedName>
        <fullName evidence="3">Glycosyl transferase family 2</fullName>
    </recommendedName>
</protein>
<dbReference type="InterPro" id="IPR029044">
    <property type="entry name" value="Nucleotide-diphossugar_trans"/>
</dbReference>
<dbReference type="Proteomes" id="UP000185628">
    <property type="component" value="Unassembled WGS sequence"/>
</dbReference>
<evidence type="ECO:0008006" key="3">
    <source>
        <dbReference type="Google" id="ProtNLM"/>
    </source>
</evidence>
<proteinExistence type="predicted"/>
<comment type="caution">
    <text evidence="1">The sequence shown here is derived from an EMBL/GenBank/DDBJ whole genome shotgun (WGS) entry which is preliminary data.</text>
</comment>
<gene>
    <name evidence="1" type="ORF">BSZ39_12430</name>
</gene>
<accession>A0A1Q5PZW5</accession>
<sequence>MNPSSSDVLRAARQAKHALFLKSRDVKARRQALSARASFARTGVMRTIRESVTLPRHIPSGPEIWGIAMVKNEVDIIEDVLRHNIDQGLDAVLILDNGSSDGTRELLGKLSGELPIYVGDDPIVAYEQSAKMTFLADTAAQHRAEWIVPFDADEFWFGVGGSLNETLKASTCRVERAWIYNVFPQSDGLEWQFDPTRHFDPKVAFRPQRGAVLHVGNHSVSRTGAIGDQLRILHKPWRSKEQFFQKIRQGAKALEESGLPEDKGYHWRHVGAKDDSAQNGIWEDLLSGKVTPDIAWYPRGTVRPFPKTVPPRWDDVLSQEEGE</sequence>
<dbReference type="EMBL" id="MQVR01000128">
    <property type="protein sequence ID" value="OKL52900.1"/>
    <property type="molecule type" value="Genomic_DNA"/>
</dbReference>
<evidence type="ECO:0000313" key="2">
    <source>
        <dbReference type="Proteomes" id="UP000185628"/>
    </source>
</evidence>
<dbReference type="Pfam" id="PF13704">
    <property type="entry name" value="Glyco_tranf_2_4"/>
    <property type="match status" value="1"/>
</dbReference>
<dbReference type="SUPFAM" id="SSF53448">
    <property type="entry name" value="Nucleotide-diphospho-sugar transferases"/>
    <property type="match status" value="1"/>
</dbReference>
<evidence type="ECO:0000313" key="1">
    <source>
        <dbReference type="EMBL" id="OKL52900.1"/>
    </source>
</evidence>
<reference evidence="2" key="1">
    <citation type="submission" date="2016-12" db="EMBL/GenBank/DDBJ databases">
        <authorList>
            <person name="Meng X."/>
        </authorList>
    </citation>
    <scope>NUCLEOTIDE SEQUENCE [LARGE SCALE GENOMIC DNA]</scope>
    <source>
        <strain evidence="2">DSM 19116</strain>
    </source>
</reference>
<keyword evidence="2" id="KW-1185">Reference proteome</keyword>
<name>A0A1Q5PZW5_9ACTO</name>